<sequence>MDLYPNASDIASLGENKKILPPVLQTFLDILITKSGSDLKKAAIGQAIMQACRPRSFICSILLGIDVQVHRDFGSRLLIDELYRLGFSVSYDEVQRYLQSSVMEERNVDAIPAGHFSQRVADTVDHNIVTIDGHNIFHGMDIIMCTPGEYGNASLLLAERITTTEKLPTCQ</sequence>
<gene>
    <name evidence="1" type="ORF">PR048_028690</name>
</gene>
<name>A0ABQ9GB96_9NEOP</name>
<reference evidence="1 2" key="1">
    <citation type="submission" date="2023-02" db="EMBL/GenBank/DDBJ databases">
        <title>LHISI_Scaffold_Assembly.</title>
        <authorList>
            <person name="Stuart O.P."/>
            <person name="Cleave R."/>
            <person name="Magrath M.J.L."/>
            <person name="Mikheyev A.S."/>
        </authorList>
    </citation>
    <scope>NUCLEOTIDE SEQUENCE [LARGE SCALE GENOMIC DNA]</scope>
    <source>
        <strain evidence="1">Daus_M_001</strain>
        <tissue evidence="1">Leg muscle</tissue>
    </source>
</reference>
<keyword evidence="2" id="KW-1185">Reference proteome</keyword>
<dbReference type="EMBL" id="JARBHB010000013">
    <property type="protein sequence ID" value="KAJ8869695.1"/>
    <property type="molecule type" value="Genomic_DNA"/>
</dbReference>
<dbReference type="Proteomes" id="UP001159363">
    <property type="component" value="Chromosome 12"/>
</dbReference>
<organism evidence="1 2">
    <name type="scientific">Dryococelus australis</name>
    <dbReference type="NCBI Taxonomy" id="614101"/>
    <lineage>
        <taxon>Eukaryota</taxon>
        <taxon>Metazoa</taxon>
        <taxon>Ecdysozoa</taxon>
        <taxon>Arthropoda</taxon>
        <taxon>Hexapoda</taxon>
        <taxon>Insecta</taxon>
        <taxon>Pterygota</taxon>
        <taxon>Neoptera</taxon>
        <taxon>Polyneoptera</taxon>
        <taxon>Phasmatodea</taxon>
        <taxon>Verophasmatodea</taxon>
        <taxon>Anareolatae</taxon>
        <taxon>Phasmatidae</taxon>
        <taxon>Eurycanthinae</taxon>
        <taxon>Dryococelus</taxon>
    </lineage>
</organism>
<protein>
    <submittedName>
        <fullName evidence="1">Uncharacterized protein</fullName>
    </submittedName>
</protein>
<proteinExistence type="predicted"/>
<comment type="caution">
    <text evidence="1">The sequence shown here is derived from an EMBL/GenBank/DDBJ whole genome shotgun (WGS) entry which is preliminary data.</text>
</comment>
<evidence type="ECO:0000313" key="1">
    <source>
        <dbReference type="EMBL" id="KAJ8869695.1"/>
    </source>
</evidence>
<evidence type="ECO:0000313" key="2">
    <source>
        <dbReference type="Proteomes" id="UP001159363"/>
    </source>
</evidence>
<accession>A0ABQ9GB96</accession>